<evidence type="ECO:0000313" key="4">
    <source>
        <dbReference type="Proteomes" id="UP000002494"/>
    </source>
</evidence>
<dbReference type="GeneTree" id="ENSGT00940000154530"/>
<dbReference type="InterPro" id="IPR012674">
    <property type="entry name" value="Calycin"/>
</dbReference>
<protein>
    <submittedName>
        <fullName evidence="3">Uncharacterized protein</fullName>
    </submittedName>
</protein>
<evidence type="ECO:0000256" key="1">
    <source>
        <dbReference type="ARBA" id="ARBA00008390"/>
    </source>
</evidence>
<dbReference type="InterPro" id="IPR031259">
    <property type="entry name" value="ILBP"/>
</dbReference>
<name>A0ABK0LHH9_RAT</name>
<dbReference type="PRINTS" id="PR00178">
    <property type="entry name" value="FATTYACIDBP"/>
</dbReference>
<dbReference type="Gene3D" id="2.40.128.20">
    <property type="match status" value="1"/>
</dbReference>
<keyword evidence="4" id="KW-1185">Reference proteome</keyword>
<evidence type="ECO:0000313" key="3">
    <source>
        <dbReference type="Ensembl" id="ENSRNOP00000105147.1"/>
    </source>
</evidence>
<dbReference type="GeneID" id="108348948"/>
<dbReference type="PANTHER" id="PTHR11955">
    <property type="entry name" value="FATTY ACID BINDING PROTEIN"/>
    <property type="match status" value="1"/>
</dbReference>
<comment type="similarity">
    <text evidence="1">Belongs to the calycin superfamily. Fatty-acid binding protein (FABP) family.</text>
</comment>
<dbReference type="Proteomes" id="UP000002494">
    <property type="component" value="Chromosome 1"/>
</dbReference>
<organism evidence="3 4">
    <name type="scientific">Rattus norvegicus</name>
    <name type="common">Rat</name>
    <dbReference type="NCBI Taxonomy" id="10116"/>
    <lineage>
        <taxon>Eukaryota</taxon>
        <taxon>Metazoa</taxon>
        <taxon>Chordata</taxon>
        <taxon>Craniata</taxon>
        <taxon>Vertebrata</taxon>
        <taxon>Euteleostomi</taxon>
        <taxon>Mammalia</taxon>
        <taxon>Eutheria</taxon>
        <taxon>Euarchontoglires</taxon>
        <taxon>Glires</taxon>
        <taxon>Rodentia</taxon>
        <taxon>Myomorpha</taxon>
        <taxon>Muroidea</taxon>
        <taxon>Muridae</taxon>
        <taxon>Murinae</taxon>
        <taxon>Rattus</taxon>
    </lineage>
</organism>
<sequence>MASLKDLEARWHLLESHSSEDCTKELVVGLTLRKMGAMAKPDCAINFDGNNITIKTESRVKTTGFSCTLGGKSHQADCRKLRRTAPSQMVPWWKGEESTIARKLKDGKMVVERVMNNAICTRVYEKVECGLHPHPGQESAVRVNRLNSTSRS</sequence>
<keyword evidence="5" id="KW-1267">Proteomics identification</keyword>
<dbReference type="InterPro" id="IPR000463">
    <property type="entry name" value="Fatty_acid-bd"/>
</dbReference>
<evidence type="ECO:0007829" key="5">
    <source>
        <dbReference type="PeptideAtlas" id="A0ABK0LHH9"/>
    </source>
</evidence>
<keyword evidence="2" id="KW-0813">Transport</keyword>
<gene>
    <name evidence="3" type="primary">LOC108348948</name>
</gene>
<reference evidence="3" key="1">
    <citation type="submission" date="2024-01" db="EMBL/GenBank/DDBJ databases">
        <title>GRCr8: a new rat reference genome assembly contstructed from accurate long reads and long range scaffolding.</title>
        <authorList>
            <person name="Doris P.A."/>
            <person name="Kalbfleisch T."/>
            <person name="Li K."/>
            <person name="Howe K."/>
            <person name="Wood J."/>
        </authorList>
    </citation>
    <scope>NUCLEOTIDE SEQUENCE [LARGE SCALE GENOMIC DNA]</scope>
    <source>
        <strain evidence="3">Brown Norway</strain>
    </source>
</reference>
<dbReference type="SUPFAM" id="SSF50814">
    <property type="entry name" value="Lipocalins"/>
    <property type="match status" value="1"/>
</dbReference>
<reference evidence="3" key="2">
    <citation type="submission" date="2025-08" db="UniProtKB">
        <authorList>
            <consortium name="Ensembl"/>
        </authorList>
    </citation>
    <scope>IDENTIFICATION</scope>
    <source>
        <strain evidence="3">Brown Norway</strain>
    </source>
</reference>
<reference evidence="3" key="3">
    <citation type="submission" date="2025-09" db="UniProtKB">
        <authorList>
            <consortium name="Ensembl"/>
        </authorList>
    </citation>
    <scope>IDENTIFICATION</scope>
    <source>
        <strain evidence="3">Brown Norway</strain>
    </source>
</reference>
<proteinExistence type="evidence at protein level"/>
<evidence type="ECO:0000256" key="2">
    <source>
        <dbReference type="ARBA" id="ARBA00022448"/>
    </source>
</evidence>
<dbReference type="Ensembl" id="ENSRNOT00000128046.1">
    <property type="protein sequence ID" value="ENSRNOP00000105147.1"/>
    <property type="gene ID" value="ENSRNOG00000071720.1"/>
</dbReference>
<accession>A0ABK0LHH9</accession>
<dbReference type="RefSeq" id="XP_063136235.1">
    <property type="nucleotide sequence ID" value="XM_063280165.1"/>
</dbReference>